<feature type="transmembrane region" description="Helical" evidence="1">
    <location>
        <begin position="68"/>
        <end position="88"/>
    </location>
</feature>
<dbReference type="STRING" id="4097.A0A1S3Y4V3"/>
<dbReference type="RefSeq" id="XP_016447263.1">
    <property type="nucleotide sequence ID" value="XM_016591777.1"/>
</dbReference>
<dbReference type="PaxDb" id="4097-A0A1S3Y4V3"/>
<evidence type="ECO:0000313" key="2">
    <source>
        <dbReference type="RefSeq" id="XP_016447263.1"/>
    </source>
</evidence>
<dbReference type="AlphaFoldDB" id="A0A1S3Y4V3"/>
<gene>
    <name evidence="2" type="primary">LOC107772282</name>
</gene>
<proteinExistence type="predicted"/>
<dbReference type="KEGG" id="nta:107772282"/>
<evidence type="ECO:0000256" key="1">
    <source>
        <dbReference type="SAM" id="Phobius"/>
    </source>
</evidence>
<protein>
    <submittedName>
        <fullName evidence="2">Uncharacterized protein</fullName>
    </submittedName>
</protein>
<accession>A0A1S3Y4V3</accession>
<reference evidence="2" key="1">
    <citation type="submission" date="2025-08" db="UniProtKB">
        <authorList>
            <consortium name="RefSeq"/>
        </authorList>
    </citation>
    <scope>IDENTIFICATION</scope>
</reference>
<keyword evidence="1" id="KW-1133">Transmembrane helix</keyword>
<name>A0A1S3Y4V3_TOBAC</name>
<sequence>MGFSAYSILSFFRDHHLLQLFGLSQLLTVRWGSHISVNKVKEGLEKRGCQIRTGCEVNSVLTDEEGLVWFYFWLVARVCCADYFIIIVDGRISVGKRIGYYLMAIYLMEKA</sequence>
<keyword evidence="1" id="KW-0812">Transmembrane</keyword>
<dbReference type="OrthoDB" id="1283589at2759"/>
<keyword evidence="1" id="KW-0472">Membrane</keyword>
<organism evidence="2">
    <name type="scientific">Nicotiana tabacum</name>
    <name type="common">Common tobacco</name>
    <dbReference type="NCBI Taxonomy" id="4097"/>
    <lineage>
        <taxon>Eukaryota</taxon>
        <taxon>Viridiplantae</taxon>
        <taxon>Streptophyta</taxon>
        <taxon>Embryophyta</taxon>
        <taxon>Tracheophyta</taxon>
        <taxon>Spermatophyta</taxon>
        <taxon>Magnoliopsida</taxon>
        <taxon>eudicotyledons</taxon>
        <taxon>Gunneridae</taxon>
        <taxon>Pentapetalae</taxon>
        <taxon>asterids</taxon>
        <taxon>lamiids</taxon>
        <taxon>Solanales</taxon>
        <taxon>Solanaceae</taxon>
        <taxon>Nicotianoideae</taxon>
        <taxon>Nicotianeae</taxon>
        <taxon>Nicotiana</taxon>
    </lineage>
</organism>